<evidence type="ECO:0000256" key="4">
    <source>
        <dbReference type="ARBA" id="ARBA00022679"/>
    </source>
</evidence>
<feature type="domain" description="Sulfotransferase" evidence="6">
    <location>
        <begin position="1066"/>
        <end position="1129"/>
    </location>
</feature>
<evidence type="ECO:0000313" key="7">
    <source>
        <dbReference type="EMBL" id="KAF3860632.1"/>
    </source>
</evidence>
<dbReference type="GO" id="GO:0005737">
    <property type="term" value="C:cytoplasm"/>
    <property type="evidence" value="ECO:0007669"/>
    <property type="project" value="UniProtKB-SubCell"/>
</dbReference>
<gene>
    <name evidence="7" type="ORF">F7725_000887</name>
</gene>
<accession>A0A7J5ZFN5</accession>
<sequence length="1140" mass="134047">MFDFHGVPMVNFFTDNWENIQNFQARPDDILIATYPKAGTTWASYILDLLYFGQQERQTSVPIYDRVPFLEIFFPPHLSGKDQADNLPTSPRLIKTHFPVQFVPKSFWEQNCRMVYVARNAKDNMVSYFHFDRMNLAQPEPGDWSNFFQRFMEGKMVFGSWYDHVNVWWKKKESYPKIHYMFYEDMIEDTGREIDKLCSFLGLSPSAEDKMKVTGGAQFDNMKKDGMANYSTNPVMDFKISPFMRKGKVGDWKNHFTVAQSEQFDEDYKKKMKDATLRFRTKLLFSSSSCPFCGSTPRPELFDFHGVPMSHFFTDNWENIQNFQARPDDILIATYPKAGTTWASYILDLLYFGQQERQTSVPIYDRVPFLEIFIPPHLSGKDQADNLPTSPRLIKTHFPVQFVPKSFWEQNCRMVYVARNAKDNMVSYFHFDRMNLVQPEPGDWSNFFQRFMEGKMVFGSWYDHVNVWWKKKESYPKIHYMFYEDMIEDTGREIDKLCSFLGLSPSAEDKMKVTGGQFDNMKKDGMANYSTNPVMDFKISPFMRKGKVGDWKNHFTVAQSEQFDEDYKKKMKDATLQFRTKAPLDLNCLISMEFQCPTFSQTTGRTSKTFRPGPMIYLLQHTPKQQERQTSVPIYDRVPFLEIFIPPHLSGKDQADNLPTSPRLIKTHFPVQFVPKSFWEQNCRMVYVARNAKDNMVSYFHFDRMNLAQPEPGDWSNFFQRFMEGKMVFGSWYDHVNVWWKKKESYPKIHYMFYEDMIEDTGREIDKLCSFLGLSPSAEDKMKVTGGAQFDNMKKDGMANYSTNPVMDFKISPFMRKGKVGDWKNHFTVAQSEQFDEDYKKKMKDATLQFRTKKGTDLLDQLTTTPRLIKTHLPVQFLPKSFWEQNSTIVYVARNAKDTAMDRPTLFDFHGVSMIKQFTDSWEEVQNFKARPDDIVIEQHGSVTSWNYCFLGRHVQSASRQSLFMRECQYVQKGTDLLDQLTTTPRLIKTHLPVQFLPKSFWEQNSTIVYVARNAKDTAVSYYHFCRMNYCMPEPADWSTFLQNYMEGKGHGTRDGPTLFLPWEKENVLTRVKFDNMKTNKMTNFSTIHHMDQTVSPFMRKGKVGDWKNLFTVSQDEKFDEDYKQKMKNPTLQFCLDAEA</sequence>
<keyword evidence="8" id="KW-1185">Reference proteome</keyword>
<protein>
    <recommendedName>
        <fullName evidence="6">Sulfotransferase domain-containing protein</fullName>
    </recommendedName>
</protein>
<evidence type="ECO:0000256" key="3">
    <source>
        <dbReference type="ARBA" id="ARBA00022490"/>
    </source>
</evidence>
<dbReference type="EMBL" id="JAAKFY010000002">
    <property type="protein sequence ID" value="KAF3860632.1"/>
    <property type="molecule type" value="Genomic_DNA"/>
</dbReference>
<dbReference type="Gene3D" id="3.40.50.300">
    <property type="entry name" value="P-loop containing nucleotide triphosphate hydrolases"/>
    <property type="match status" value="6"/>
</dbReference>
<comment type="caution">
    <text evidence="7">The sequence shown here is derived from an EMBL/GenBank/DDBJ whole genome shotgun (WGS) entry which is preliminary data.</text>
</comment>
<feature type="domain" description="Sulfotransferase" evidence="6">
    <location>
        <begin position="618"/>
        <end position="845"/>
    </location>
</feature>
<evidence type="ECO:0000256" key="1">
    <source>
        <dbReference type="ARBA" id="ARBA00004496"/>
    </source>
</evidence>
<reference evidence="7 8" key="1">
    <citation type="submission" date="2020-03" db="EMBL/GenBank/DDBJ databases">
        <title>Dissostichus mawsoni Genome sequencing and assembly.</title>
        <authorList>
            <person name="Park H."/>
        </authorList>
    </citation>
    <scope>NUCLEOTIDE SEQUENCE [LARGE SCALE GENOMIC DNA]</scope>
    <source>
        <strain evidence="7">DM0001</strain>
        <tissue evidence="7">Muscle</tissue>
    </source>
</reference>
<dbReference type="FunFam" id="3.40.50.300:FF:000433">
    <property type="entry name" value="Estrogen sulfotransferase"/>
    <property type="match status" value="3"/>
</dbReference>
<feature type="domain" description="Sulfotransferase" evidence="6">
    <location>
        <begin position="27"/>
        <end position="274"/>
    </location>
</feature>
<comment type="subcellular location">
    <subcellularLocation>
        <location evidence="1">Cytoplasm</location>
    </subcellularLocation>
</comment>
<evidence type="ECO:0000313" key="8">
    <source>
        <dbReference type="Proteomes" id="UP000518266"/>
    </source>
</evidence>
<organism evidence="7 8">
    <name type="scientific">Dissostichus mawsoni</name>
    <name type="common">Antarctic cod</name>
    <dbReference type="NCBI Taxonomy" id="36200"/>
    <lineage>
        <taxon>Eukaryota</taxon>
        <taxon>Metazoa</taxon>
        <taxon>Chordata</taxon>
        <taxon>Craniata</taxon>
        <taxon>Vertebrata</taxon>
        <taxon>Euteleostomi</taxon>
        <taxon>Actinopterygii</taxon>
        <taxon>Neopterygii</taxon>
        <taxon>Teleostei</taxon>
        <taxon>Neoteleostei</taxon>
        <taxon>Acanthomorphata</taxon>
        <taxon>Eupercaria</taxon>
        <taxon>Perciformes</taxon>
        <taxon>Notothenioidei</taxon>
        <taxon>Nototheniidae</taxon>
        <taxon>Dissostichus</taxon>
    </lineage>
</organism>
<dbReference type="AlphaFoldDB" id="A0A7J5ZFN5"/>
<dbReference type="SUPFAM" id="SSF52540">
    <property type="entry name" value="P-loop containing nucleoside triphosphate hydrolases"/>
    <property type="match status" value="5"/>
</dbReference>
<dbReference type="InterPro" id="IPR000863">
    <property type="entry name" value="Sulfotransferase_dom"/>
</dbReference>
<dbReference type="Pfam" id="PF00685">
    <property type="entry name" value="Sulfotransfer_1"/>
    <property type="match status" value="6"/>
</dbReference>
<dbReference type="InterPro" id="IPR027417">
    <property type="entry name" value="P-loop_NTPase"/>
</dbReference>
<dbReference type="GO" id="GO:0006584">
    <property type="term" value="P:catecholamine metabolic process"/>
    <property type="evidence" value="ECO:0007669"/>
    <property type="project" value="UniProtKB-KW"/>
</dbReference>
<evidence type="ECO:0000259" key="6">
    <source>
        <dbReference type="Pfam" id="PF00685"/>
    </source>
</evidence>
<keyword evidence="5" id="KW-0128">Catecholamine metabolism</keyword>
<feature type="domain" description="Sulfotransferase" evidence="6">
    <location>
        <begin position="853"/>
        <end position="901"/>
    </location>
</feature>
<dbReference type="PANTHER" id="PTHR11783">
    <property type="entry name" value="SULFOTRANSFERASE SULT"/>
    <property type="match status" value="1"/>
</dbReference>
<dbReference type="GO" id="GO:0008146">
    <property type="term" value="F:sulfotransferase activity"/>
    <property type="evidence" value="ECO:0007669"/>
    <property type="project" value="InterPro"/>
</dbReference>
<name>A0A7J5ZFN5_DISMA</name>
<feature type="non-terminal residue" evidence="7">
    <location>
        <position position="1"/>
    </location>
</feature>
<feature type="domain" description="Sulfotransferase" evidence="6">
    <location>
        <begin position="327"/>
        <end position="573"/>
    </location>
</feature>
<evidence type="ECO:0000256" key="2">
    <source>
        <dbReference type="ARBA" id="ARBA00005771"/>
    </source>
</evidence>
<dbReference type="GO" id="GO:0006805">
    <property type="term" value="P:xenobiotic metabolic process"/>
    <property type="evidence" value="ECO:0007669"/>
    <property type="project" value="UniProtKB-ARBA"/>
</dbReference>
<comment type="similarity">
    <text evidence="2">Belongs to the sulfotransferase 1 family.</text>
</comment>
<keyword evidence="4" id="KW-0808">Transferase</keyword>
<proteinExistence type="inferred from homology"/>
<dbReference type="OrthoDB" id="205623at2759"/>
<evidence type="ECO:0000256" key="5">
    <source>
        <dbReference type="ARBA" id="ARBA00022939"/>
    </source>
</evidence>
<feature type="domain" description="Sulfotransferase" evidence="6">
    <location>
        <begin position="968"/>
        <end position="1050"/>
    </location>
</feature>
<dbReference type="Proteomes" id="UP000518266">
    <property type="component" value="Unassembled WGS sequence"/>
</dbReference>
<keyword evidence="3" id="KW-0963">Cytoplasm</keyword>